<dbReference type="Gene3D" id="3.40.250.10">
    <property type="entry name" value="Rhodanese-like domain"/>
    <property type="match status" value="1"/>
</dbReference>
<dbReference type="Pfam" id="PF00581">
    <property type="entry name" value="Rhodanese"/>
    <property type="match status" value="1"/>
</dbReference>
<dbReference type="EMBL" id="CP001674">
    <property type="protein sequence ID" value="ACT49344.1"/>
    <property type="molecule type" value="Genomic_DNA"/>
</dbReference>
<protein>
    <submittedName>
        <fullName evidence="2">Rhodanese domain protein</fullName>
    </submittedName>
</protein>
<evidence type="ECO:0000259" key="1">
    <source>
        <dbReference type="PROSITE" id="PS50206"/>
    </source>
</evidence>
<dbReference type="Proteomes" id="UP000002743">
    <property type="component" value="Chromosome"/>
</dbReference>
<accession>C6X874</accession>
<dbReference type="PANTHER" id="PTHR44086">
    <property type="entry name" value="THIOSULFATE SULFURTRANSFERASE RDL2, MITOCHONDRIAL-RELATED"/>
    <property type="match status" value="1"/>
</dbReference>
<dbReference type="OrthoDB" id="9811849at2"/>
<dbReference type="RefSeq" id="WP_015829127.1">
    <property type="nucleotide sequence ID" value="NC_012969.1"/>
</dbReference>
<dbReference type="InterPro" id="IPR036873">
    <property type="entry name" value="Rhodanese-like_dom_sf"/>
</dbReference>
<dbReference type="PANTHER" id="PTHR44086:SF10">
    <property type="entry name" value="THIOSULFATE SULFURTRANSFERASE_RHODANESE-LIKE DOMAIN-CONTAINING PROTEIN 3"/>
    <property type="match status" value="1"/>
</dbReference>
<keyword evidence="3" id="KW-1185">Reference proteome</keyword>
<dbReference type="eggNOG" id="COG0607">
    <property type="taxonomic scope" value="Bacteria"/>
</dbReference>
<dbReference type="SMART" id="SM00450">
    <property type="entry name" value="RHOD"/>
    <property type="match status" value="1"/>
</dbReference>
<proteinExistence type="predicted"/>
<dbReference type="HOGENOM" id="CLU_089574_13_0_4"/>
<feature type="domain" description="Rhodanese" evidence="1">
    <location>
        <begin position="17"/>
        <end position="106"/>
    </location>
</feature>
<dbReference type="KEGG" id="mei:Msip34_0095"/>
<reference evidence="3" key="1">
    <citation type="submission" date="2009-07" db="EMBL/GenBank/DDBJ databases">
        <title>Complete sequence of chromosome of Methylovorus sp. SIP3-4.</title>
        <authorList>
            <person name="Lucas S."/>
            <person name="Copeland A."/>
            <person name="Lapidus A."/>
            <person name="Glavina del Rio T."/>
            <person name="Tice H."/>
            <person name="Bruce D."/>
            <person name="Goodwin L."/>
            <person name="Pitluck S."/>
            <person name="Clum A."/>
            <person name="Larimer F."/>
            <person name="Land M."/>
            <person name="Hauser L."/>
            <person name="Kyrpides N."/>
            <person name="Mikhailova N."/>
            <person name="Kayluzhnaya M."/>
            <person name="Chistoserdova L."/>
        </authorList>
    </citation>
    <scope>NUCLEOTIDE SEQUENCE [LARGE SCALE GENOMIC DNA]</scope>
    <source>
        <strain evidence="3">SIP3-4</strain>
    </source>
</reference>
<dbReference type="GO" id="GO:0004792">
    <property type="term" value="F:thiosulfate-cyanide sulfurtransferase activity"/>
    <property type="evidence" value="ECO:0007669"/>
    <property type="project" value="TreeGrafter"/>
</dbReference>
<dbReference type="InterPro" id="IPR001763">
    <property type="entry name" value="Rhodanese-like_dom"/>
</dbReference>
<name>C6X874_METGS</name>
<organism evidence="2 3">
    <name type="scientific">Methylovorus glucosotrophus (strain SIP3-4)</name>
    <dbReference type="NCBI Taxonomy" id="582744"/>
    <lineage>
        <taxon>Bacteria</taxon>
        <taxon>Pseudomonadati</taxon>
        <taxon>Pseudomonadota</taxon>
        <taxon>Betaproteobacteria</taxon>
        <taxon>Nitrosomonadales</taxon>
        <taxon>Methylophilaceae</taxon>
        <taxon>Methylovorus</taxon>
    </lineage>
</organism>
<sequence length="109" mass="11574">MTTHKDIDAADLFALIEKGTLRLIDVRNADEVARGIIAGARHIPLSLIPASVDDLTAGSETLVFYCHSGIRSGQAASFIASHGRENVYNLQGGVLAWGRAGFPFAPLQA</sequence>
<reference evidence="2 3" key="2">
    <citation type="journal article" date="2011" name="J. Bacteriol.">
        <title>Genomes of three methylotrophs from a single niche uncover genetic and metabolic divergence of Methylophilaceae.</title>
        <authorList>
            <person name="Lapidus A."/>
            <person name="Clum A."/>
            <person name="Labutti K."/>
            <person name="Kaluzhnaya M.G."/>
            <person name="Lim S."/>
            <person name="Beck D.A."/>
            <person name="Glavina Del Rio T."/>
            <person name="Nolan M."/>
            <person name="Mavromatis K."/>
            <person name="Huntemann M."/>
            <person name="Lucas S."/>
            <person name="Lidstrom M.E."/>
            <person name="Ivanova N."/>
            <person name="Chistoserdova L."/>
        </authorList>
    </citation>
    <scope>NUCLEOTIDE SEQUENCE [LARGE SCALE GENOMIC DNA]</scope>
    <source>
        <strain evidence="2 3">SIP3-4</strain>
    </source>
</reference>
<evidence type="ECO:0000313" key="3">
    <source>
        <dbReference type="Proteomes" id="UP000002743"/>
    </source>
</evidence>
<evidence type="ECO:0000313" key="2">
    <source>
        <dbReference type="EMBL" id="ACT49344.1"/>
    </source>
</evidence>
<dbReference type="SUPFAM" id="SSF52821">
    <property type="entry name" value="Rhodanese/Cell cycle control phosphatase"/>
    <property type="match status" value="1"/>
</dbReference>
<dbReference type="AlphaFoldDB" id="C6X874"/>
<dbReference type="PROSITE" id="PS50206">
    <property type="entry name" value="RHODANESE_3"/>
    <property type="match status" value="1"/>
</dbReference>
<dbReference type="STRING" id="582744.Msip34_0095"/>
<gene>
    <name evidence="2" type="ordered locus">Msip34_0095</name>
</gene>
<dbReference type="CDD" id="cd00158">
    <property type="entry name" value="RHOD"/>
    <property type="match status" value="1"/>
</dbReference>